<organism evidence="1">
    <name type="scientific">Myoviridae sp. ctWb16</name>
    <dbReference type="NCBI Taxonomy" id="2827690"/>
    <lineage>
        <taxon>Viruses</taxon>
        <taxon>Duplodnaviria</taxon>
        <taxon>Heunggongvirae</taxon>
        <taxon>Uroviricota</taxon>
        <taxon>Caudoviricetes</taxon>
    </lineage>
</organism>
<reference evidence="1" key="1">
    <citation type="journal article" date="2021" name="Proc. Natl. Acad. Sci. U.S.A.">
        <title>A Catalog of Tens of Thousands of Viruses from Human Metagenomes Reveals Hidden Associations with Chronic Diseases.</title>
        <authorList>
            <person name="Tisza M.J."/>
            <person name="Buck C.B."/>
        </authorList>
    </citation>
    <scope>NUCLEOTIDE SEQUENCE</scope>
    <source>
        <strain evidence="1">CtWb16</strain>
    </source>
</reference>
<evidence type="ECO:0000313" key="1">
    <source>
        <dbReference type="EMBL" id="DAF56763.1"/>
    </source>
</evidence>
<name>A0A8S5T148_9CAUD</name>
<sequence>MKKHMIIKKKDNEKLYQEIFKRVKNQYDWAMKQSAECHFPWMPYFKQYFISNMEKPKFHSEKTKDKLYIRALRELKILPNEGEPIPEYMYDAYETKYGEKLKESM</sequence>
<accession>A0A8S5T148</accession>
<dbReference type="EMBL" id="BK032721">
    <property type="protein sequence ID" value="DAF56763.1"/>
    <property type="molecule type" value="Genomic_DNA"/>
</dbReference>
<protein>
    <submittedName>
        <fullName evidence="1">Uncharacterized protein</fullName>
    </submittedName>
</protein>
<proteinExistence type="predicted"/>